<feature type="compositionally biased region" description="Acidic residues" evidence="1">
    <location>
        <begin position="54"/>
        <end position="64"/>
    </location>
</feature>
<feature type="compositionally biased region" description="Basic and acidic residues" evidence="1">
    <location>
        <begin position="30"/>
        <end position="45"/>
    </location>
</feature>
<comment type="caution">
    <text evidence="2">The sequence shown here is derived from an EMBL/GenBank/DDBJ whole genome shotgun (WGS) entry which is preliminary data.</text>
</comment>
<evidence type="ECO:0000256" key="1">
    <source>
        <dbReference type="SAM" id="MobiDB-lite"/>
    </source>
</evidence>
<reference evidence="2 3" key="1">
    <citation type="submission" date="2020-10" db="EMBL/GenBank/DDBJ databases">
        <title>Plant Genome Project.</title>
        <authorList>
            <person name="Zhang R.-G."/>
        </authorList>
    </citation>
    <scope>NUCLEOTIDE SEQUENCE [LARGE SCALE GENOMIC DNA]</scope>
    <source>
        <strain evidence="2">FAFU-HL-1</strain>
        <tissue evidence="2">Leaf</tissue>
    </source>
</reference>
<accession>A0A835J8N6</accession>
<keyword evidence="3" id="KW-1185">Reference proteome</keyword>
<evidence type="ECO:0000313" key="3">
    <source>
        <dbReference type="Proteomes" id="UP000657918"/>
    </source>
</evidence>
<organism evidence="2 3">
    <name type="scientific">Salix dunnii</name>
    <dbReference type="NCBI Taxonomy" id="1413687"/>
    <lineage>
        <taxon>Eukaryota</taxon>
        <taxon>Viridiplantae</taxon>
        <taxon>Streptophyta</taxon>
        <taxon>Embryophyta</taxon>
        <taxon>Tracheophyta</taxon>
        <taxon>Spermatophyta</taxon>
        <taxon>Magnoliopsida</taxon>
        <taxon>eudicotyledons</taxon>
        <taxon>Gunneridae</taxon>
        <taxon>Pentapetalae</taxon>
        <taxon>rosids</taxon>
        <taxon>fabids</taxon>
        <taxon>Malpighiales</taxon>
        <taxon>Salicaceae</taxon>
        <taxon>Saliceae</taxon>
        <taxon>Salix</taxon>
    </lineage>
</organism>
<proteinExistence type="predicted"/>
<feature type="region of interest" description="Disordered" evidence="1">
    <location>
        <begin position="22"/>
        <end position="78"/>
    </location>
</feature>
<gene>
    <name evidence="2" type="ORF">SADUNF_Sadunf16G0086800</name>
</gene>
<sequence>MLTISCVQATLEVDLHCGGDGFTRPPVNKAHVEGITRGQPVDRRRNPTPRIQYDSEEDSDEGDDMGYGLPPYARRPRE</sequence>
<evidence type="ECO:0000313" key="2">
    <source>
        <dbReference type="EMBL" id="KAF9665097.1"/>
    </source>
</evidence>
<dbReference type="EMBL" id="JADGMS010000016">
    <property type="protein sequence ID" value="KAF9665097.1"/>
    <property type="molecule type" value="Genomic_DNA"/>
</dbReference>
<dbReference type="AlphaFoldDB" id="A0A835J8N6"/>
<protein>
    <submittedName>
        <fullName evidence="2">Uncharacterized protein</fullName>
    </submittedName>
</protein>
<name>A0A835J8N6_9ROSI</name>
<dbReference type="Proteomes" id="UP000657918">
    <property type="component" value="Chromosome 16"/>
</dbReference>